<dbReference type="PANTHER" id="PTHR48090">
    <property type="entry name" value="UNDECAPRENYL-PHOSPHATE 4-DEOXY-4-FORMAMIDO-L-ARABINOSE TRANSFERASE-RELATED"/>
    <property type="match status" value="1"/>
</dbReference>
<dbReference type="EMBL" id="PFJG01000038">
    <property type="protein sequence ID" value="PIX68016.1"/>
    <property type="molecule type" value="Genomic_DNA"/>
</dbReference>
<reference evidence="3" key="1">
    <citation type="submission" date="2017-09" db="EMBL/GenBank/DDBJ databases">
        <title>Depth-based differentiation of microbial function through sediment-hosted aquifers and enrichment of novel symbionts in the deep terrestrial subsurface.</title>
        <authorList>
            <person name="Probst A.J."/>
            <person name="Ladd B."/>
            <person name="Jarett J.K."/>
            <person name="Geller-Mcgrath D.E."/>
            <person name="Sieber C.M.K."/>
            <person name="Emerson J.B."/>
            <person name="Anantharaman K."/>
            <person name="Thomas B.C."/>
            <person name="Malmstrom R."/>
            <person name="Stieglmeier M."/>
            <person name="Klingl A."/>
            <person name="Woyke T."/>
            <person name="Ryan C.M."/>
            <person name="Banfield J.F."/>
        </authorList>
    </citation>
    <scope>NUCLEOTIDE SEQUENCE [LARGE SCALE GENOMIC DNA]</scope>
</reference>
<evidence type="ECO:0000313" key="2">
    <source>
        <dbReference type="EMBL" id="PIX68016.1"/>
    </source>
</evidence>
<dbReference type="Proteomes" id="UP000229531">
    <property type="component" value="Unassembled WGS sequence"/>
</dbReference>
<evidence type="ECO:0000259" key="1">
    <source>
        <dbReference type="Pfam" id="PF00535"/>
    </source>
</evidence>
<accession>A0A2M7LIU7</accession>
<proteinExistence type="predicted"/>
<comment type="caution">
    <text evidence="2">The sequence shown here is derived from an EMBL/GenBank/DDBJ whole genome shotgun (WGS) entry which is preliminary data.</text>
</comment>
<gene>
    <name evidence="2" type="ORF">COZ41_01890</name>
</gene>
<sequence>MKIFVVVPVFNEENRAVNTIKKILKVDKKVIVIVVDDGSSDDSLKILKKEFKKNKRVVLSSHLINLGKGAAMKTGAKIAWKLDGEAVIFIDADGQHNPKYLPRFINQLDKYPVVFGYRLLDKNSPWIRKTGNKLAGLLISVLFNIKKKDLLCGFLGFRKEVYKKIIWKSTRYGIETEMATKVGRNKIPFSEIKIDTIYIDKYKGVTIFDAFKILFKIPFWYFEK</sequence>
<dbReference type="Pfam" id="PF00535">
    <property type="entry name" value="Glycos_transf_2"/>
    <property type="match status" value="1"/>
</dbReference>
<protein>
    <recommendedName>
        <fullName evidence="1">Glycosyltransferase 2-like domain-containing protein</fullName>
    </recommendedName>
</protein>
<organism evidence="2 3">
    <name type="scientific">Candidatus Shapirobacteria bacterium CG_4_10_14_3_um_filter_35_13</name>
    <dbReference type="NCBI Taxonomy" id="1974873"/>
    <lineage>
        <taxon>Bacteria</taxon>
        <taxon>Candidatus Shapironibacteriota</taxon>
    </lineage>
</organism>
<dbReference type="Gene3D" id="3.90.550.10">
    <property type="entry name" value="Spore Coat Polysaccharide Biosynthesis Protein SpsA, Chain A"/>
    <property type="match status" value="1"/>
</dbReference>
<dbReference type="PANTHER" id="PTHR48090:SF7">
    <property type="entry name" value="RFBJ PROTEIN"/>
    <property type="match status" value="1"/>
</dbReference>
<feature type="domain" description="Glycosyltransferase 2-like" evidence="1">
    <location>
        <begin position="5"/>
        <end position="165"/>
    </location>
</feature>
<dbReference type="AlphaFoldDB" id="A0A2M7LIU7"/>
<dbReference type="CDD" id="cd04179">
    <property type="entry name" value="DPM_DPG-synthase_like"/>
    <property type="match status" value="1"/>
</dbReference>
<evidence type="ECO:0000313" key="3">
    <source>
        <dbReference type="Proteomes" id="UP000229531"/>
    </source>
</evidence>
<name>A0A2M7LIU7_9BACT</name>
<dbReference type="SUPFAM" id="SSF53448">
    <property type="entry name" value="Nucleotide-diphospho-sugar transferases"/>
    <property type="match status" value="1"/>
</dbReference>
<dbReference type="InterPro" id="IPR050256">
    <property type="entry name" value="Glycosyltransferase_2"/>
</dbReference>
<dbReference type="InterPro" id="IPR029044">
    <property type="entry name" value="Nucleotide-diphossugar_trans"/>
</dbReference>
<dbReference type="InterPro" id="IPR001173">
    <property type="entry name" value="Glyco_trans_2-like"/>
</dbReference>